<evidence type="ECO:0000313" key="1">
    <source>
        <dbReference type="EMBL" id="WAR07683.1"/>
    </source>
</evidence>
<keyword evidence="2" id="KW-1185">Reference proteome</keyword>
<proteinExistence type="predicted"/>
<evidence type="ECO:0000313" key="2">
    <source>
        <dbReference type="Proteomes" id="UP001164746"/>
    </source>
</evidence>
<sequence length="99" mass="11203">MSLKAYDLYTLMQTRIRLTGESTDWYKNRLVEVQTGRSTDWYQYRQTVWNTASPTCSAPCPSRVELGLHVGTLSMQFKGAFIRATVVTNNNNGGLHAKV</sequence>
<dbReference type="Proteomes" id="UP001164746">
    <property type="component" value="Chromosome 6"/>
</dbReference>
<gene>
    <name evidence="1" type="ORF">MAR_017641</name>
</gene>
<name>A0ABY7ECE7_MYAAR</name>
<accession>A0ABY7ECE7</accession>
<protein>
    <submittedName>
        <fullName evidence="1">Uncharacterized protein</fullName>
    </submittedName>
</protein>
<dbReference type="EMBL" id="CP111017">
    <property type="protein sequence ID" value="WAR07683.1"/>
    <property type="molecule type" value="Genomic_DNA"/>
</dbReference>
<reference evidence="1" key="1">
    <citation type="submission" date="2022-11" db="EMBL/GenBank/DDBJ databases">
        <title>Centuries of genome instability and evolution in soft-shell clam transmissible cancer (bioRxiv).</title>
        <authorList>
            <person name="Hart S.F.M."/>
            <person name="Yonemitsu M.A."/>
            <person name="Giersch R.M."/>
            <person name="Beal B.F."/>
            <person name="Arriagada G."/>
            <person name="Davis B.W."/>
            <person name="Ostrander E.A."/>
            <person name="Goff S.P."/>
            <person name="Metzger M.J."/>
        </authorList>
    </citation>
    <scope>NUCLEOTIDE SEQUENCE</scope>
    <source>
        <strain evidence="1">MELC-2E11</strain>
        <tissue evidence="1">Siphon/mantle</tissue>
    </source>
</reference>
<organism evidence="1 2">
    <name type="scientific">Mya arenaria</name>
    <name type="common">Soft-shell clam</name>
    <dbReference type="NCBI Taxonomy" id="6604"/>
    <lineage>
        <taxon>Eukaryota</taxon>
        <taxon>Metazoa</taxon>
        <taxon>Spiralia</taxon>
        <taxon>Lophotrochozoa</taxon>
        <taxon>Mollusca</taxon>
        <taxon>Bivalvia</taxon>
        <taxon>Autobranchia</taxon>
        <taxon>Heteroconchia</taxon>
        <taxon>Euheterodonta</taxon>
        <taxon>Imparidentia</taxon>
        <taxon>Neoheterodontei</taxon>
        <taxon>Myida</taxon>
        <taxon>Myoidea</taxon>
        <taxon>Myidae</taxon>
        <taxon>Mya</taxon>
    </lineage>
</organism>